<accession>V6F6D7</accession>
<dbReference type="EMBL" id="HG794546">
    <property type="protein sequence ID" value="CDL01014.1"/>
    <property type="molecule type" value="Genomic_DNA"/>
</dbReference>
<feature type="transmembrane region" description="Helical" evidence="8">
    <location>
        <begin position="295"/>
        <end position="316"/>
    </location>
</feature>
<dbReference type="GO" id="GO:0012505">
    <property type="term" value="C:endomembrane system"/>
    <property type="evidence" value="ECO:0007669"/>
    <property type="project" value="UniProtKB-SubCell"/>
</dbReference>
<keyword evidence="3 8" id="KW-0812">Transmembrane</keyword>
<dbReference type="PANTHER" id="PTHR13416">
    <property type="match status" value="1"/>
</dbReference>
<dbReference type="Proteomes" id="UP000018922">
    <property type="component" value="Chromosome I"/>
</dbReference>
<evidence type="ECO:0000256" key="7">
    <source>
        <dbReference type="SAM" id="MobiDB-lite"/>
    </source>
</evidence>
<dbReference type="GO" id="GO:0006629">
    <property type="term" value="P:lipid metabolic process"/>
    <property type="evidence" value="ECO:0007669"/>
    <property type="project" value="TreeGrafter"/>
</dbReference>
<feature type="transmembrane region" description="Helical" evidence="8">
    <location>
        <begin position="360"/>
        <end position="378"/>
    </location>
</feature>
<dbReference type="Pfam" id="PF07787">
    <property type="entry name" value="TMEM43"/>
    <property type="match status" value="1"/>
</dbReference>
<feature type="region of interest" description="Disordered" evidence="7">
    <location>
        <begin position="143"/>
        <end position="165"/>
    </location>
</feature>
<dbReference type="GO" id="GO:0071763">
    <property type="term" value="P:nuclear membrane organization"/>
    <property type="evidence" value="ECO:0007669"/>
    <property type="project" value="TreeGrafter"/>
</dbReference>
<evidence type="ECO:0000313" key="10">
    <source>
        <dbReference type="Proteomes" id="UP000018922"/>
    </source>
</evidence>
<proteinExistence type="predicted"/>
<name>V6F6D7_MAGGM</name>
<evidence type="ECO:0000256" key="8">
    <source>
        <dbReference type="SAM" id="Phobius"/>
    </source>
</evidence>
<organism evidence="9 10">
    <name type="scientific">Magnetospirillum gryphiswaldense (strain DSM 6361 / JCM 21280 / NBRC 15271 / MSR-1)</name>
    <dbReference type="NCBI Taxonomy" id="431944"/>
    <lineage>
        <taxon>Bacteria</taxon>
        <taxon>Pseudomonadati</taxon>
        <taxon>Pseudomonadota</taxon>
        <taxon>Alphaproteobacteria</taxon>
        <taxon>Rhodospirillales</taxon>
        <taxon>Rhodospirillaceae</taxon>
        <taxon>Magnetospirillum</taxon>
    </lineage>
</organism>
<evidence type="ECO:0008006" key="11">
    <source>
        <dbReference type="Google" id="ProtNLM"/>
    </source>
</evidence>
<evidence type="ECO:0000313" key="9">
    <source>
        <dbReference type="EMBL" id="CDL01014.1"/>
    </source>
</evidence>
<keyword evidence="5 8" id="KW-1133">Transmembrane helix</keyword>
<evidence type="ECO:0000256" key="2">
    <source>
        <dbReference type="ARBA" id="ARBA00004586"/>
    </source>
</evidence>
<dbReference type="PANTHER" id="PTHR13416:SF2">
    <property type="entry name" value="TRANSMEMBRANE PROTEIN 43"/>
    <property type="match status" value="1"/>
</dbReference>
<gene>
    <name evidence="9" type="ordered locus">MGMSRv2__3799</name>
</gene>
<keyword evidence="10" id="KW-1185">Reference proteome</keyword>
<keyword evidence="6 8" id="KW-0472">Membrane</keyword>
<feature type="transmembrane region" description="Helical" evidence="8">
    <location>
        <begin position="26"/>
        <end position="43"/>
    </location>
</feature>
<comment type="subcellular location">
    <subcellularLocation>
        <location evidence="1">Endomembrane system</location>
        <topology evidence="1">Multi-pass membrane protein</topology>
    </subcellularLocation>
    <subcellularLocation>
        <location evidence="2">Endoplasmic reticulum membrane</location>
    </subcellularLocation>
</comment>
<dbReference type="AlphaFoldDB" id="V6F6D7"/>
<dbReference type="KEGG" id="mgy:MGMSRv2__3799"/>
<reference evidence="9 10" key="1">
    <citation type="journal article" date="2014" name="Genome Announc.">
        <title>Complete genome sequence of Magnetospirillum gryphiswaldense MSR-1.</title>
        <authorList>
            <person name="Wang X."/>
            <person name="Wang Q."/>
            <person name="Zhang W."/>
            <person name="Wang Y."/>
            <person name="Li L."/>
            <person name="Wen T."/>
            <person name="Zhang T."/>
            <person name="Zhang Y."/>
            <person name="Xu J."/>
            <person name="Hu J."/>
            <person name="Li S."/>
            <person name="Liu L."/>
            <person name="Liu J."/>
            <person name="Jiang W."/>
            <person name="Tian J."/>
            <person name="Li Y."/>
            <person name="Schuler D."/>
            <person name="Wang L."/>
            <person name="Li J."/>
        </authorList>
    </citation>
    <scope>NUCLEOTIDE SEQUENCE [LARGE SCALE GENOMIC DNA]</scope>
    <source>
        <strain evidence="10">DSM 6361 / JCM 21280 / NBRC 15271 / MSR-1</strain>
    </source>
</reference>
<evidence type="ECO:0000256" key="1">
    <source>
        <dbReference type="ARBA" id="ARBA00004127"/>
    </source>
</evidence>
<feature type="transmembrane region" description="Helical" evidence="8">
    <location>
        <begin position="328"/>
        <end position="354"/>
    </location>
</feature>
<protein>
    <recommendedName>
        <fullName evidence="11">Protein containing DUF1625</fullName>
    </recommendedName>
</protein>
<sequence length="390" mass="42161">MNDDSDTYVEVSHGTWGDRIWESLKGIVIGLVLIPVSIALLSWNEEQAVDRSGALAMAADVVISVPAERVSAANEGKLVHVSGRVSTDDVLADPDFGVEVSAIKLVRRVETYQWLETSSSETKDKFGGGTETVTTYKYSKDWSSGLADSSSFKKPGGHQNPSDTPFQDIHLLAGKVTLGAFELNEAMIEAMDDLQPVPLRQMAAELPDELDGRRVLFTGSEIYLGDSPDAPRIGDMRVKFTMAAPADVSVLSRQRGVSFVPYSTPTGDVQLVEYGLKSPEAMVRTAERESAVLTWALRLAGFVLMFMGFKLVFAIIEAIAAFLPPLAWLSGAVLSVAAGILAFVLSTIVIGTAWMAQRPLVATGFVVALIGASVAVWYRRRTKKHLPSPQ</sequence>
<evidence type="ECO:0000256" key="5">
    <source>
        <dbReference type="ARBA" id="ARBA00022989"/>
    </source>
</evidence>
<evidence type="ECO:0000256" key="4">
    <source>
        <dbReference type="ARBA" id="ARBA00022824"/>
    </source>
</evidence>
<keyword evidence="4" id="KW-0256">Endoplasmic reticulum</keyword>
<dbReference type="STRING" id="1430440.MGMSRv2__3799"/>
<dbReference type="InterPro" id="IPR012430">
    <property type="entry name" value="TMEM43_fam"/>
</dbReference>
<dbReference type="eggNOG" id="COG0628">
    <property type="taxonomic scope" value="Bacteria"/>
</dbReference>
<evidence type="ECO:0000256" key="6">
    <source>
        <dbReference type="ARBA" id="ARBA00023136"/>
    </source>
</evidence>
<dbReference type="HOGENOM" id="CLU_042602_1_0_5"/>
<evidence type="ECO:0000256" key="3">
    <source>
        <dbReference type="ARBA" id="ARBA00022692"/>
    </source>
</evidence>